<dbReference type="CDD" id="cd06171">
    <property type="entry name" value="Sigma70_r4"/>
    <property type="match status" value="1"/>
</dbReference>
<dbReference type="HOGENOM" id="CLU_047691_3_0_0"/>
<dbReference type="NCBIfam" id="TIGR02937">
    <property type="entry name" value="sigma70-ECF"/>
    <property type="match status" value="1"/>
</dbReference>
<evidence type="ECO:0000256" key="2">
    <source>
        <dbReference type="ARBA" id="ARBA00023015"/>
    </source>
</evidence>
<dbReference type="Gene3D" id="1.10.10.10">
    <property type="entry name" value="Winged helix-like DNA-binding domain superfamily/Winged helix DNA-binding domain"/>
    <property type="match status" value="1"/>
</dbReference>
<evidence type="ECO:0000256" key="3">
    <source>
        <dbReference type="ARBA" id="ARBA00023082"/>
    </source>
</evidence>
<dbReference type="InterPro" id="IPR014284">
    <property type="entry name" value="RNA_pol_sigma-70_dom"/>
</dbReference>
<dbReference type="EMBL" id="DF820472">
    <property type="protein sequence ID" value="GAK60196.1"/>
    <property type="molecule type" value="Genomic_DNA"/>
</dbReference>
<comment type="similarity">
    <text evidence="1">Belongs to the sigma-70 factor family. ECF subfamily.</text>
</comment>
<evidence type="ECO:0000313" key="6">
    <source>
        <dbReference type="EMBL" id="GAK60196.1"/>
    </source>
</evidence>
<evidence type="ECO:0000313" key="7">
    <source>
        <dbReference type="Proteomes" id="UP000030661"/>
    </source>
</evidence>
<evidence type="ECO:0000256" key="1">
    <source>
        <dbReference type="ARBA" id="ARBA00010641"/>
    </source>
</evidence>
<dbReference type="InterPro" id="IPR013249">
    <property type="entry name" value="RNA_pol_sigma70_r4_t2"/>
</dbReference>
<protein>
    <submittedName>
        <fullName evidence="6">RNA polymerase, sigma-24 subunit, ECF subfamily</fullName>
    </submittedName>
</protein>
<keyword evidence="3" id="KW-0731">Sigma factor</keyword>
<dbReference type="Pfam" id="PF08281">
    <property type="entry name" value="Sigma70_r4_2"/>
    <property type="match status" value="1"/>
</dbReference>
<dbReference type="GO" id="GO:0003677">
    <property type="term" value="F:DNA binding"/>
    <property type="evidence" value="ECO:0007669"/>
    <property type="project" value="InterPro"/>
</dbReference>
<keyword evidence="2" id="KW-0805">Transcription regulation</keyword>
<dbReference type="STRING" id="1499967.U27_00087"/>
<feature type="domain" description="RNA polymerase sigma factor 70 region 4 type 2" evidence="5">
    <location>
        <begin position="141"/>
        <end position="191"/>
    </location>
</feature>
<evidence type="ECO:0000259" key="5">
    <source>
        <dbReference type="Pfam" id="PF08281"/>
    </source>
</evidence>
<evidence type="ECO:0000256" key="4">
    <source>
        <dbReference type="ARBA" id="ARBA00023163"/>
    </source>
</evidence>
<dbReference type="InterPro" id="IPR036388">
    <property type="entry name" value="WH-like_DNA-bd_sf"/>
</dbReference>
<dbReference type="InterPro" id="IPR013324">
    <property type="entry name" value="RNA_pol_sigma_r3/r4-like"/>
</dbReference>
<dbReference type="eggNOG" id="COG1595">
    <property type="taxonomic scope" value="Bacteria"/>
</dbReference>
<dbReference type="PANTHER" id="PTHR43133:SF51">
    <property type="entry name" value="RNA POLYMERASE SIGMA FACTOR"/>
    <property type="match status" value="1"/>
</dbReference>
<dbReference type="SUPFAM" id="SSF88659">
    <property type="entry name" value="Sigma3 and sigma4 domains of RNA polymerase sigma factors"/>
    <property type="match status" value="1"/>
</dbReference>
<keyword evidence="4" id="KW-0804">Transcription</keyword>
<accession>A0A081C6J1</accession>
<reference evidence="6" key="1">
    <citation type="journal article" date="2015" name="PeerJ">
        <title>First genomic representation of candidate bacterial phylum KSB3 points to enhanced environmental sensing as a trigger of wastewater bulking.</title>
        <authorList>
            <person name="Sekiguchi Y."/>
            <person name="Ohashi A."/>
            <person name="Parks D.H."/>
            <person name="Yamauchi T."/>
            <person name="Tyson G.W."/>
            <person name="Hugenholtz P."/>
        </authorList>
    </citation>
    <scope>NUCLEOTIDE SEQUENCE [LARGE SCALE GENOMIC DNA]</scope>
</reference>
<sequence length="202" mass="23451">MKPVYATTKNHEADDGEIEVIEQAKRRDEQAFLILIQRYTSVIQAVVAKYIRNIRDYEEDDIVKMVVVYVWEKISDFRDGEEGFKCWVSRKTNWICLDILKQQQQAGDPIPIDALNDHEQQYPRNHDPTPLETVLTEEKEQLLQNAMNALPDAYQAVLALRYRGLSYTQIAEILNIEINTVGTRLNRGIKMIQTELEKADVL</sequence>
<dbReference type="InterPro" id="IPR039425">
    <property type="entry name" value="RNA_pol_sigma-70-like"/>
</dbReference>
<dbReference type="InterPro" id="IPR013325">
    <property type="entry name" value="RNA_pol_sigma_r2"/>
</dbReference>
<dbReference type="Gene3D" id="1.10.1740.10">
    <property type="match status" value="1"/>
</dbReference>
<name>A0A081C6J1_VECG1</name>
<dbReference type="AlphaFoldDB" id="A0A081C6J1"/>
<organism evidence="6">
    <name type="scientific">Vecturithrix granuli</name>
    <dbReference type="NCBI Taxonomy" id="1499967"/>
    <lineage>
        <taxon>Bacteria</taxon>
        <taxon>Candidatus Moduliflexota</taxon>
        <taxon>Candidatus Vecturitrichia</taxon>
        <taxon>Candidatus Vecturitrichales</taxon>
        <taxon>Candidatus Vecturitrichaceae</taxon>
        <taxon>Candidatus Vecturithrix</taxon>
    </lineage>
</organism>
<proteinExistence type="inferred from homology"/>
<dbReference type="Proteomes" id="UP000030661">
    <property type="component" value="Unassembled WGS sequence"/>
</dbReference>
<gene>
    <name evidence="6" type="ORF">U27_00087</name>
</gene>
<dbReference type="PANTHER" id="PTHR43133">
    <property type="entry name" value="RNA POLYMERASE ECF-TYPE SIGMA FACTO"/>
    <property type="match status" value="1"/>
</dbReference>
<dbReference type="GO" id="GO:0016987">
    <property type="term" value="F:sigma factor activity"/>
    <property type="evidence" value="ECO:0007669"/>
    <property type="project" value="UniProtKB-KW"/>
</dbReference>
<dbReference type="SUPFAM" id="SSF88946">
    <property type="entry name" value="Sigma2 domain of RNA polymerase sigma factors"/>
    <property type="match status" value="1"/>
</dbReference>
<dbReference type="GO" id="GO:0006352">
    <property type="term" value="P:DNA-templated transcription initiation"/>
    <property type="evidence" value="ECO:0007669"/>
    <property type="project" value="InterPro"/>
</dbReference>
<keyword evidence="7" id="KW-1185">Reference proteome</keyword>